<feature type="compositionally biased region" description="Low complexity" evidence="1">
    <location>
        <begin position="39"/>
        <end position="54"/>
    </location>
</feature>
<dbReference type="EMBL" id="ML120375">
    <property type="protein sequence ID" value="RPB01212.1"/>
    <property type="molecule type" value="Genomic_DNA"/>
</dbReference>
<dbReference type="AlphaFoldDB" id="A0A3N4JWL5"/>
<dbReference type="STRING" id="1336337.A0A3N4JWL5"/>
<organism evidence="2 3">
    <name type="scientific">Choiromyces venosus 120613-1</name>
    <dbReference type="NCBI Taxonomy" id="1336337"/>
    <lineage>
        <taxon>Eukaryota</taxon>
        <taxon>Fungi</taxon>
        <taxon>Dikarya</taxon>
        <taxon>Ascomycota</taxon>
        <taxon>Pezizomycotina</taxon>
        <taxon>Pezizomycetes</taxon>
        <taxon>Pezizales</taxon>
        <taxon>Tuberaceae</taxon>
        <taxon>Choiromyces</taxon>
    </lineage>
</organism>
<reference evidence="2 3" key="1">
    <citation type="journal article" date="2018" name="Nat. Ecol. Evol.">
        <title>Pezizomycetes genomes reveal the molecular basis of ectomycorrhizal truffle lifestyle.</title>
        <authorList>
            <person name="Murat C."/>
            <person name="Payen T."/>
            <person name="Noel B."/>
            <person name="Kuo A."/>
            <person name="Morin E."/>
            <person name="Chen J."/>
            <person name="Kohler A."/>
            <person name="Krizsan K."/>
            <person name="Balestrini R."/>
            <person name="Da Silva C."/>
            <person name="Montanini B."/>
            <person name="Hainaut M."/>
            <person name="Levati E."/>
            <person name="Barry K.W."/>
            <person name="Belfiori B."/>
            <person name="Cichocki N."/>
            <person name="Clum A."/>
            <person name="Dockter R.B."/>
            <person name="Fauchery L."/>
            <person name="Guy J."/>
            <person name="Iotti M."/>
            <person name="Le Tacon F."/>
            <person name="Lindquist E.A."/>
            <person name="Lipzen A."/>
            <person name="Malagnac F."/>
            <person name="Mello A."/>
            <person name="Molinier V."/>
            <person name="Miyauchi S."/>
            <person name="Poulain J."/>
            <person name="Riccioni C."/>
            <person name="Rubini A."/>
            <person name="Sitrit Y."/>
            <person name="Splivallo R."/>
            <person name="Traeger S."/>
            <person name="Wang M."/>
            <person name="Zifcakova L."/>
            <person name="Wipf D."/>
            <person name="Zambonelli A."/>
            <person name="Paolocci F."/>
            <person name="Nowrousian M."/>
            <person name="Ottonello S."/>
            <person name="Baldrian P."/>
            <person name="Spatafora J.W."/>
            <person name="Henrissat B."/>
            <person name="Nagy L.G."/>
            <person name="Aury J.M."/>
            <person name="Wincker P."/>
            <person name="Grigoriev I.V."/>
            <person name="Bonfante P."/>
            <person name="Martin F.M."/>
        </authorList>
    </citation>
    <scope>NUCLEOTIDE SEQUENCE [LARGE SCALE GENOMIC DNA]</scope>
    <source>
        <strain evidence="2 3">120613-1</strain>
    </source>
</reference>
<evidence type="ECO:0000313" key="2">
    <source>
        <dbReference type="EMBL" id="RPB01212.1"/>
    </source>
</evidence>
<dbReference type="OrthoDB" id="2359117at2759"/>
<evidence type="ECO:0000313" key="3">
    <source>
        <dbReference type="Proteomes" id="UP000276215"/>
    </source>
</evidence>
<keyword evidence="3" id="KW-1185">Reference proteome</keyword>
<name>A0A3N4JWL5_9PEZI</name>
<feature type="compositionally biased region" description="Polar residues" evidence="1">
    <location>
        <begin position="15"/>
        <end position="28"/>
    </location>
</feature>
<evidence type="ECO:0000256" key="1">
    <source>
        <dbReference type="SAM" id="MobiDB-lite"/>
    </source>
</evidence>
<protein>
    <submittedName>
        <fullName evidence="2">Uncharacterized protein</fullName>
    </submittedName>
</protein>
<accession>A0A3N4JWL5</accession>
<sequence length="146" mass="14884">MAPHNISHNPPPLLTHSTSNISQASTVFSMPEEDDERLPLSPSSSSRGSPPLISATATPVVPPSGANPQHNPFPASPSIAASTAGSKRTASGTVKSTLLGASGPDSPATPVTPRFARIHTGIDASPKNVSQACPTSMECSIPPLFL</sequence>
<gene>
    <name evidence="2" type="ORF">L873DRAFT_696654</name>
</gene>
<feature type="compositionally biased region" description="Polar residues" evidence="1">
    <location>
        <begin position="79"/>
        <end position="96"/>
    </location>
</feature>
<feature type="region of interest" description="Disordered" evidence="1">
    <location>
        <begin position="1"/>
        <end position="112"/>
    </location>
</feature>
<dbReference type="Proteomes" id="UP000276215">
    <property type="component" value="Unassembled WGS sequence"/>
</dbReference>
<proteinExistence type="predicted"/>